<reference evidence="5 6" key="1">
    <citation type="journal article" date="2017" name="ISME J.">
        <title>Potential for microbial H2 and metal transformations associated with novel bacteria and archaea in deep terrestrial subsurface sediments.</title>
        <authorList>
            <person name="Hernsdorf A.W."/>
            <person name="Amano Y."/>
            <person name="Miyakawa K."/>
            <person name="Ise K."/>
            <person name="Suzuki Y."/>
            <person name="Anantharaman K."/>
            <person name="Probst A."/>
            <person name="Burstein D."/>
            <person name="Thomas B.C."/>
            <person name="Banfield J.F."/>
        </authorList>
    </citation>
    <scope>NUCLEOTIDE SEQUENCE [LARGE SCALE GENOMIC DNA]</scope>
    <source>
        <strain evidence="5">HGW-Falkowbacteria-1</strain>
    </source>
</reference>
<keyword evidence="4" id="KW-0812">Transmembrane</keyword>
<name>A0A2N2EAH1_9BACT</name>
<dbReference type="GO" id="GO:0016757">
    <property type="term" value="F:glycosyltransferase activity"/>
    <property type="evidence" value="ECO:0007669"/>
    <property type="project" value="UniProtKB-KW"/>
</dbReference>
<keyword evidence="2" id="KW-0328">Glycosyltransferase</keyword>
<comment type="similarity">
    <text evidence="1">Belongs to the glycosyltransferase 2 family.</text>
</comment>
<dbReference type="Gene3D" id="3.90.550.10">
    <property type="entry name" value="Spore Coat Polysaccharide Biosynthesis Protein SpsA, Chain A"/>
    <property type="match status" value="1"/>
</dbReference>
<evidence type="ECO:0000256" key="3">
    <source>
        <dbReference type="ARBA" id="ARBA00022679"/>
    </source>
</evidence>
<keyword evidence="3" id="KW-0808">Transferase</keyword>
<keyword evidence="4" id="KW-0472">Membrane</keyword>
<evidence type="ECO:0000313" key="5">
    <source>
        <dbReference type="EMBL" id="PKM91676.1"/>
    </source>
</evidence>
<accession>A0A2N2EAH1</accession>
<dbReference type="EMBL" id="PHAI01000001">
    <property type="protein sequence ID" value="PKM91676.1"/>
    <property type="molecule type" value="Genomic_DNA"/>
</dbReference>
<evidence type="ECO:0000256" key="1">
    <source>
        <dbReference type="ARBA" id="ARBA00006739"/>
    </source>
</evidence>
<organism evidence="5 6">
    <name type="scientific">Candidatus Falkowbacteria bacterium HGW-Falkowbacteria-1</name>
    <dbReference type="NCBI Taxonomy" id="2013768"/>
    <lineage>
        <taxon>Bacteria</taxon>
        <taxon>Candidatus Falkowiibacteriota</taxon>
    </lineage>
</organism>
<keyword evidence="4" id="KW-1133">Transmembrane helix</keyword>
<dbReference type="PANTHER" id="PTHR43179:SF12">
    <property type="entry name" value="GALACTOFURANOSYLTRANSFERASE GLFT2"/>
    <property type="match status" value="1"/>
</dbReference>
<feature type="transmembrane region" description="Helical" evidence="4">
    <location>
        <begin position="330"/>
        <end position="349"/>
    </location>
</feature>
<evidence type="ECO:0000313" key="6">
    <source>
        <dbReference type="Proteomes" id="UP000233517"/>
    </source>
</evidence>
<dbReference type="SUPFAM" id="SSF53448">
    <property type="entry name" value="Nucleotide-diphospho-sugar transferases"/>
    <property type="match status" value="1"/>
</dbReference>
<dbReference type="Proteomes" id="UP000233517">
    <property type="component" value="Unassembled WGS sequence"/>
</dbReference>
<dbReference type="CDD" id="cd04186">
    <property type="entry name" value="GT_2_like_c"/>
    <property type="match status" value="1"/>
</dbReference>
<dbReference type="PANTHER" id="PTHR43179">
    <property type="entry name" value="RHAMNOSYLTRANSFERASE WBBL"/>
    <property type="match status" value="1"/>
</dbReference>
<evidence type="ECO:0000256" key="2">
    <source>
        <dbReference type="ARBA" id="ARBA00022676"/>
    </source>
</evidence>
<sequence length="354" mass="41616">MNKKLAIILINYKDYAKKYLDDCLLGVRKQDFLGEINLYITDNETSDESFNYLEEKAPEAKIIRNKNNDGFAKGNNDAIEEAFRDNCDYIFLLNMDTIIEETTVSEMVRVADNQESIGAVQARLMLYPAKNKINSLGNKTHFLGFGFCEGYNETYDSAGVVDKAEIFYPSGAAVLFKRNVLEKVGLFDESYFMYNEDQDLGWRIWLAGYKCVLAKNSIVYHKYEFSRSISKYYFMDRNRIITTLKNYKIFTLVLFLPAFLVMEFGLFYFSLKNGWAKDKIKIWLNFLNPFFWYRIYLGRKKVREFRKIKDRDLMFLISGKISYQEISGSLLSLANFFLNIYFIFAKFLIRLFNV</sequence>
<feature type="transmembrane region" description="Helical" evidence="4">
    <location>
        <begin position="249"/>
        <end position="268"/>
    </location>
</feature>
<dbReference type="Pfam" id="PF13641">
    <property type="entry name" value="Glyco_tranf_2_3"/>
    <property type="match status" value="1"/>
</dbReference>
<dbReference type="InterPro" id="IPR029044">
    <property type="entry name" value="Nucleotide-diphossugar_trans"/>
</dbReference>
<proteinExistence type="inferred from homology"/>
<protein>
    <submittedName>
        <fullName evidence="5">Uncharacterized protein</fullName>
    </submittedName>
</protein>
<dbReference type="AlphaFoldDB" id="A0A2N2EAH1"/>
<gene>
    <name evidence="5" type="ORF">CVU82_00495</name>
</gene>
<evidence type="ECO:0000256" key="4">
    <source>
        <dbReference type="SAM" id="Phobius"/>
    </source>
</evidence>
<comment type="caution">
    <text evidence="5">The sequence shown here is derived from an EMBL/GenBank/DDBJ whole genome shotgun (WGS) entry which is preliminary data.</text>
</comment>